<protein>
    <submittedName>
        <fullName evidence="1">Uncharacterized protein</fullName>
    </submittedName>
</protein>
<feature type="non-terminal residue" evidence="1">
    <location>
        <position position="1"/>
    </location>
</feature>
<evidence type="ECO:0000313" key="1">
    <source>
        <dbReference type="EMBL" id="JAT28715.1"/>
    </source>
</evidence>
<gene>
    <name evidence="1" type="ORF">g.14367</name>
</gene>
<reference evidence="1" key="1">
    <citation type="submission" date="2015-11" db="EMBL/GenBank/DDBJ databases">
        <title>De novo transcriptome assembly of four potential Pierce s Disease insect vectors from Arizona vineyards.</title>
        <authorList>
            <person name="Tassone E.E."/>
        </authorList>
    </citation>
    <scope>NUCLEOTIDE SEQUENCE</scope>
</reference>
<dbReference type="EMBL" id="GEBQ01011262">
    <property type="protein sequence ID" value="JAT28715.1"/>
    <property type="molecule type" value="Transcribed_RNA"/>
</dbReference>
<proteinExistence type="predicted"/>
<dbReference type="AlphaFoldDB" id="A0A1B6LYI4"/>
<accession>A0A1B6LYI4</accession>
<name>A0A1B6LYI4_9HEMI</name>
<sequence>VDMKTLSVLALGAPIWLLLGYSTIDPLTTATDYKLLDSKIVKRMRTSKKEIWDDMVDDVVFYTHSIVNFQWCLEQNHTGILETAIDLVENGKPQFINQEVSEKIEKNLKLDEWDIYRFTTLRSDADQQWQKFVLFVNQLRLNLTSYIS</sequence>
<organism evidence="1">
    <name type="scientific">Graphocephala atropunctata</name>
    <dbReference type="NCBI Taxonomy" id="36148"/>
    <lineage>
        <taxon>Eukaryota</taxon>
        <taxon>Metazoa</taxon>
        <taxon>Ecdysozoa</taxon>
        <taxon>Arthropoda</taxon>
        <taxon>Hexapoda</taxon>
        <taxon>Insecta</taxon>
        <taxon>Pterygota</taxon>
        <taxon>Neoptera</taxon>
        <taxon>Paraneoptera</taxon>
        <taxon>Hemiptera</taxon>
        <taxon>Auchenorrhyncha</taxon>
        <taxon>Membracoidea</taxon>
        <taxon>Cicadellidae</taxon>
        <taxon>Cicadellinae</taxon>
        <taxon>Cicadellini</taxon>
        <taxon>Graphocephala</taxon>
    </lineage>
</organism>